<dbReference type="GO" id="GO:1902670">
    <property type="term" value="F:carbon dioxide binding"/>
    <property type="evidence" value="ECO:0007669"/>
    <property type="project" value="TreeGrafter"/>
</dbReference>
<evidence type="ECO:0000313" key="3">
    <source>
        <dbReference type="Proteomes" id="UP000386847"/>
    </source>
</evidence>
<evidence type="ECO:0000313" key="2">
    <source>
        <dbReference type="EMBL" id="QGF23098.1"/>
    </source>
</evidence>
<dbReference type="NCBIfam" id="TIGR00074">
    <property type="entry name" value="hypC_hupF"/>
    <property type="match status" value="1"/>
</dbReference>
<evidence type="ECO:0000256" key="1">
    <source>
        <dbReference type="ARBA" id="ARBA00006018"/>
    </source>
</evidence>
<accession>A0A5Q2F8U0</accession>
<dbReference type="GO" id="GO:0005506">
    <property type="term" value="F:iron ion binding"/>
    <property type="evidence" value="ECO:0007669"/>
    <property type="project" value="TreeGrafter"/>
</dbReference>
<organism evidence="2 3">
    <name type="scientific">Raineyella fluvialis</name>
    <dbReference type="NCBI Taxonomy" id="2662261"/>
    <lineage>
        <taxon>Bacteria</taxon>
        <taxon>Bacillati</taxon>
        <taxon>Actinomycetota</taxon>
        <taxon>Actinomycetes</taxon>
        <taxon>Propionibacteriales</taxon>
        <taxon>Propionibacteriaceae</taxon>
        <taxon>Raineyella</taxon>
    </lineage>
</organism>
<dbReference type="GO" id="GO:0051604">
    <property type="term" value="P:protein maturation"/>
    <property type="evidence" value="ECO:0007669"/>
    <property type="project" value="TreeGrafter"/>
</dbReference>
<dbReference type="KEGG" id="rain:Rai3103_04810"/>
<dbReference type="AlphaFoldDB" id="A0A5Q2F8U0"/>
<dbReference type="PANTHER" id="PTHR35177:SF2">
    <property type="entry name" value="HYDROGENASE MATURATION FACTOR HYBG"/>
    <property type="match status" value="1"/>
</dbReference>
<dbReference type="Pfam" id="PF01455">
    <property type="entry name" value="HupF_HypC"/>
    <property type="match status" value="1"/>
</dbReference>
<keyword evidence="3" id="KW-1185">Reference proteome</keyword>
<gene>
    <name evidence="2" type="primary">hypC</name>
    <name evidence="2" type="ORF">Rai3103_04810</name>
</gene>
<comment type="similarity">
    <text evidence="1">Belongs to the HupF/HypC family.</text>
</comment>
<dbReference type="SUPFAM" id="SSF159127">
    <property type="entry name" value="HupF/HypC-like"/>
    <property type="match status" value="1"/>
</dbReference>
<sequence length="105" mass="10954">MCVSVPSKIVRITPGVLPMADVRVGEREVACCLAYVPEAEVGDFVLVQNGFAIELLDPASAAQSLSAFAELGLIDASADSMSAGLDDLREGEPLPVEQATVAHLQ</sequence>
<name>A0A5Q2F8U0_9ACTN</name>
<dbReference type="Proteomes" id="UP000386847">
    <property type="component" value="Chromosome"/>
</dbReference>
<dbReference type="PRINTS" id="PR00445">
    <property type="entry name" value="HUPFHYPC"/>
</dbReference>
<dbReference type="EMBL" id="CP045725">
    <property type="protein sequence ID" value="QGF23098.1"/>
    <property type="molecule type" value="Genomic_DNA"/>
</dbReference>
<proteinExistence type="inferred from homology"/>
<protein>
    <submittedName>
        <fullName evidence="2">HypC/HybG/HupF family hydrogenase formation chaperone</fullName>
    </submittedName>
</protein>
<dbReference type="Gene3D" id="2.30.30.140">
    <property type="match status" value="1"/>
</dbReference>
<dbReference type="InterPro" id="IPR001109">
    <property type="entry name" value="Hydrogenase_HupF/HypC"/>
</dbReference>
<reference evidence="2 3" key="1">
    <citation type="submission" date="2019-10" db="EMBL/GenBank/DDBJ databases">
        <title>Genomic analysis of Raineyella sp. CBA3103.</title>
        <authorList>
            <person name="Roh S.W."/>
        </authorList>
    </citation>
    <scope>NUCLEOTIDE SEQUENCE [LARGE SCALE GENOMIC DNA]</scope>
    <source>
        <strain evidence="2 3">CBA3103</strain>
    </source>
</reference>
<dbReference type="PANTHER" id="PTHR35177">
    <property type="entry name" value="HYDROGENASE MATURATION FACTOR HYBG"/>
    <property type="match status" value="1"/>
</dbReference>